<keyword evidence="1" id="KW-0472">Membrane</keyword>
<keyword evidence="1" id="KW-1133">Transmembrane helix</keyword>
<keyword evidence="4" id="KW-1185">Reference proteome</keyword>
<evidence type="ECO:0000313" key="4">
    <source>
        <dbReference type="Proteomes" id="UP000294796"/>
    </source>
</evidence>
<dbReference type="AlphaFoldDB" id="A0A4R5TQ15"/>
<feature type="transmembrane region" description="Helical" evidence="1">
    <location>
        <begin position="527"/>
        <end position="544"/>
    </location>
</feature>
<keyword evidence="3" id="KW-0489">Methyltransferase</keyword>
<keyword evidence="3" id="KW-0808">Transferase</keyword>
<dbReference type="EMBL" id="SMTF01000005">
    <property type="protein sequence ID" value="TDK24279.1"/>
    <property type="molecule type" value="Genomic_DNA"/>
</dbReference>
<dbReference type="Proteomes" id="UP000294796">
    <property type="component" value="Unassembled WGS sequence"/>
</dbReference>
<evidence type="ECO:0000259" key="2">
    <source>
        <dbReference type="Pfam" id="PF08241"/>
    </source>
</evidence>
<organism evidence="3 4">
    <name type="scientific">Luteimonas aestuarii</name>
    <dbReference type="NCBI Taxonomy" id="453837"/>
    <lineage>
        <taxon>Bacteria</taxon>
        <taxon>Pseudomonadati</taxon>
        <taxon>Pseudomonadota</taxon>
        <taxon>Gammaproteobacteria</taxon>
        <taxon>Lysobacterales</taxon>
        <taxon>Lysobacteraceae</taxon>
        <taxon>Luteimonas</taxon>
    </lineage>
</organism>
<dbReference type="InterPro" id="IPR029063">
    <property type="entry name" value="SAM-dependent_MTases_sf"/>
</dbReference>
<reference evidence="3 4" key="1">
    <citation type="submission" date="2019-03" db="EMBL/GenBank/DDBJ databases">
        <title>Luteimonas zhaokaii sp.nov., isolated from the rectal contents of Plateau pika in Yushu, Qinghai Province, China.</title>
        <authorList>
            <person name="Zhang G."/>
        </authorList>
    </citation>
    <scope>NUCLEOTIDE SEQUENCE [LARGE SCALE GENOMIC DNA]</scope>
    <source>
        <strain evidence="3 4">B9</strain>
    </source>
</reference>
<comment type="caution">
    <text evidence="3">The sequence shown here is derived from an EMBL/GenBank/DDBJ whole genome shotgun (WGS) entry which is preliminary data.</text>
</comment>
<dbReference type="Pfam" id="PF08241">
    <property type="entry name" value="Methyltransf_11"/>
    <property type="match status" value="1"/>
</dbReference>
<dbReference type="RefSeq" id="WP_133321612.1">
    <property type="nucleotide sequence ID" value="NZ_SMTF01000005.1"/>
</dbReference>
<dbReference type="GO" id="GO:0008757">
    <property type="term" value="F:S-adenosylmethionine-dependent methyltransferase activity"/>
    <property type="evidence" value="ECO:0007669"/>
    <property type="project" value="InterPro"/>
</dbReference>
<feature type="domain" description="Methyltransferase type 11" evidence="2">
    <location>
        <begin position="65"/>
        <end position="110"/>
    </location>
</feature>
<dbReference type="SUPFAM" id="SSF53335">
    <property type="entry name" value="S-adenosyl-L-methionine-dependent methyltransferases"/>
    <property type="match status" value="1"/>
</dbReference>
<evidence type="ECO:0000256" key="1">
    <source>
        <dbReference type="SAM" id="Phobius"/>
    </source>
</evidence>
<evidence type="ECO:0000313" key="3">
    <source>
        <dbReference type="EMBL" id="TDK24279.1"/>
    </source>
</evidence>
<proteinExistence type="predicted"/>
<dbReference type="GO" id="GO:0032259">
    <property type="term" value="P:methylation"/>
    <property type="evidence" value="ECO:0007669"/>
    <property type="project" value="UniProtKB-KW"/>
</dbReference>
<protein>
    <submittedName>
        <fullName evidence="3">Methyltransferase domain-containing protein</fullName>
    </submittedName>
</protein>
<accession>A0A4R5TQ15</accession>
<name>A0A4R5TQ15_9GAMM</name>
<keyword evidence="1" id="KW-0812">Transmembrane</keyword>
<gene>
    <name evidence="3" type="ORF">E2F46_08260</name>
</gene>
<dbReference type="InterPro" id="IPR013216">
    <property type="entry name" value="Methyltransf_11"/>
</dbReference>
<dbReference type="OrthoDB" id="932345at2"/>
<sequence length="545" mass="60242">MKGELTRLPFDHFQRYGTAAALIGQLNTKRLRILEVGANRQRLLSQAFPDADIVFTDVTACGDDADLVLASAAALPFGDATFDVVVCLDVLEHIPADLRRDAVKEMARVAARLLIIGCPVEAPWVKDAESEANACWSELFEGGYPWLAEHQEFGLVDADAVDAVLKTQMPSLRRVSQGAPEIWSALMAAHFMKERVPSLGPLVASLDYLYNTAAFDGDFPARGYREYFIGVRHEADAARVSEWLARPTEIDGRVTDFLRTIPSLIRPVVDGIVRTEAAWASTVGMYQDQLRDLEATKQEWGNTADALVRAREDAVRLGRDLAAAQAGWDETLAALVFLREREAALTRDLNVAKAGWEEAVATLEESRQQESIASRDLGIARAGWEEAVSTLAQVRERELVLDRDLGIARAGWEQAVSTLAQVRERELVLDRDLGIARAGWEESVAALRATQADLLRTRDDVDYLRADLDTAKREWSATAQLLATFQAEARAHISGLEVELEQTDTRRRHAERMAYAADVGRRRAMRALAIVAVFSIVAIIAILLS</sequence>
<dbReference type="Gene3D" id="3.40.50.150">
    <property type="entry name" value="Vaccinia Virus protein VP39"/>
    <property type="match status" value="1"/>
</dbReference>